<proteinExistence type="predicted"/>
<sequence length="951" mass="102495">MSSIETRTGQAVATVILVGSSEGGTETTQPGANAGQGVPETLHLKETTPSVVELNKTDGDDLTQLATLLGQTTLGGFSATDSDKAQGDEPTSLTDSEHTPPALDEGCGISKAVADVSPGPGPNALQQEGQTAALPTTTTHSHKQSREPPSLRADKSSPSQSTPTSSGPKLEAPAGQSPSENGGVNPTPSDAHTERDSEPLIAKEGDPVLHGRNKEKEGENCKSHHTKQIDDPRLRDSSIGSDKVEGDESKSELPFSTPARDEGYNKVNTDAGPSLNSLQQGDQKEALLTNSHEQSAPPADKSNTSPSTPVSSVPGLRISVNQPPPGSEGTGGTLSDTHTDRGDSAPSTPKEGAPVLPKLIKKEGDDDDPLADLSNQLAGTTLADTDDTSRGVKPERGGNGSARPSPPKLDPGNKGQTKLEYEPDTPNSKALDNYYYFCTLTGLYYFDNYHNVFFHDGTLVHDGLDSPDWDDLLTPHFCLDGISFWFDSEGLLYRGIDGNLYRAEVWKVEQQSDQPDHSQASDGSQAPQDDPNQTCIDPKLTLPTMSGSVGLSKGGQLDQSQVAVGSQAHQSDAAIFEGDLSYQSQYNSLEFVAATMLALDPSGGAPEARSIERREGADTVSTSGGANSDEGARTVKRKHVENEQLEAYPTEAAAINSKYCFYASGRLFYFDSNRKLYSKDGKLAYDGSSSFTTNQRLLPNFHIDEVPYWFEKDKLSARGADGVRYPVHTWLSKQESLDQYLSPEQRPISKNHKVKMTTKADTCSPKVTSNTLQLTLRGNPNIRLSPLFNSANTTPNTPPINGDHPVSHGPSLFRASEPGIIQRLSVDPQSEDDILLPVVTTERAQPGKKQRGDGHRTCPFCFKVMRRPCALREHINSHIGAKPHVCPFVDCNTGFATRQNMRRHFTTHRVGEIDDYQPGMTQGSARNKRRKVAAETFPVSCNGAYFGRVRL</sequence>
<evidence type="ECO:0000256" key="1">
    <source>
        <dbReference type="PROSITE-ProRule" id="PRU00042"/>
    </source>
</evidence>
<evidence type="ECO:0000259" key="3">
    <source>
        <dbReference type="PROSITE" id="PS50157"/>
    </source>
</evidence>
<name>A0A8H3D4V0_9AGAM</name>
<dbReference type="Gene3D" id="3.30.160.60">
    <property type="entry name" value="Classic Zinc Finger"/>
    <property type="match status" value="1"/>
</dbReference>
<feature type="compositionally biased region" description="Basic and acidic residues" evidence="2">
    <location>
        <begin position="387"/>
        <end position="396"/>
    </location>
</feature>
<evidence type="ECO:0000313" key="4">
    <source>
        <dbReference type="EMBL" id="CAE6504339.1"/>
    </source>
</evidence>
<dbReference type="InterPro" id="IPR013087">
    <property type="entry name" value="Znf_C2H2_type"/>
</dbReference>
<organism evidence="4 5">
    <name type="scientific">Rhizoctonia solani</name>
    <dbReference type="NCBI Taxonomy" id="456999"/>
    <lineage>
        <taxon>Eukaryota</taxon>
        <taxon>Fungi</taxon>
        <taxon>Dikarya</taxon>
        <taxon>Basidiomycota</taxon>
        <taxon>Agaricomycotina</taxon>
        <taxon>Agaricomycetes</taxon>
        <taxon>Cantharellales</taxon>
        <taxon>Ceratobasidiaceae</taxon>
        <taxon>Rhizoctonia</taxon>
    </lineage>
</organism>
<feature type="compositionally biased region" description="Basic and acidic residues" evidence="2">
    <location>
        <begin position="191"/>
        <end position="251"/>
    </location>
</feature>
<comment type="caution">
    <text evidence="4">The sequence shown here is derived from an EMBL/GenBank/DDBJ whole genome shotgun (WGS) entry which is preliminary data.</text>
</comment>
<dbReference type="GO" id="GO:0008270">
    <property type="term" value="F:zinc ion binding"/>
    <property type="evidence" value="ECO:0007669"/>
    <property type="project" value="UniProtKB-KW"/>
</dbReference>
<feature type="compositionally biased region" description="Low complexity" evidence="2">
    <location>
        <begin position="304"/>
        <end position="314"/>
    </location>
</feature>
<gene>
    <name evidence="4" type="ORF">RDB_LOCUS157685</name>
</gene>
<feature type="domain" description="C2H2-type" evidence="3">
    <location>
        <begin position="856"/>
        <end position="883"/>
    </location>
</feature>
<keyword evidence="1" id="KW-0862">Zinc</keyword>
<evidence type="ECO:0000313" key="5">
    <source>
        <dbReference type="Proteomes" id="UP000663888"/>
    </source>
</evidence>
<dbReference type="SUPFAM" id="SSF57667">
    <property type="entry name" value="beta-beta-alpha zinc fingers"/>
    <property type="match status" value="1"/>
</dbReference>
<protein>
    <recommendedName>
        <fullName evidence="3">C2H2-type domain-containing protein</fullName>
    </recommendedName>
</protein>
<dbReference type="PROSITE" id="PS00028">
    <property type="entry name" value="ZINC_FINGER_C2H2_1"/>
    <property type="match status" value="2"/>
</dbReference>
<dbReference type="InterPro" id="IPR036236">
    <property type="entry name" value="Znf_C2H2_sf"/>
</dbReference>
<feature type="region of interest" description="Disordered" evidence="2">
    <location>
        <begin position="605"/>
        <end position="632"/>
    </location>
</feature>
<feature type="compositionally biased region" description="Polar residues" evidence="2">
    <location>
        <begin position="124"/>
        <end position="139"/>
    </location>
</feature>
<dbReference type="SMART" id="SM00355">
    <property type="entry name" value="ZnF_C2H2"/>
    <property type="match status" value="2"/>
</dbReference>
<evidence type="ECO:0000256" key="2">
    <source>
        <dbReference type="SAM" id="MobiDB-lite"/>
    </source>
</evidence>
<dbReference type="Proteomes" id="UP000663888">
    <property type="component" value="Unassembled WGS sequence"/>
</dbReference>
<reference evidence="4" key="1">
    <citation type="submission" date="2021-01" db="EMBL/GenBank/DDBJ databases">
        <authorList>
            <person name="Kaushik A."/>
        </authorList>
    </citation>
    <scope>NUCLEOTIDE SEQUENCE</scope>
    <source>
        <strain evidence="4">AG4-R118</strain>
    </source>
</reference>
<keyword evidence="1" id="KW-0479">Metal-binding</keyword>
<feature type="region of interest" description="Disordered" evidence="2">
    <location>
        <begin position="511"/>
        <end position="540"/>
    </location>
</feature>
<feature type="region of interest" description="Disordered" evidence="2">
    <location>
        <begin position="18"/>
        <end position="50"/>
    </location>
</feature>
<accession>A0A8H3D4V0</accession>
<feature type="compositionally biased region" description="Polar residues" evidence="2">
    <location>
        <begin position="511"/>
        <end position="535"/>
    </location>
</feature>
<feature type="compositionally biased region" description="Low complexity" evidence="2">
    <location>
        <begin position="156"/>
        <end position="166"/>
    </location>
</feature>
<feature type="domain" description="C2H2-type" evidence="3">
    <location>
        <begin position="884"/>
        <end position="908"/>
    </location>
</feature>
<feature type="region of interest" description="Disordered" evidence="2">
    <location>
        <begin position="74"/>
        <end position="425"/>
    </location>
</feature>
<keyword evidence="1" id="KW-0863">Zinc-finger</keyword>
<dbReference type="AlphaFoldDB" id="A0A8H3D4V0"/>
<feature type="compositionally biased region" description="Polar residues" evidence="2">
    <location>
        <begin position="176"/>
        <end position="190"/>
    </location>
</feature>
<dbReference type="EMBL" id="CAJMWX010001755">
    <property type="protein sequence ID" value="CAE6504339.1"/>
    <property type="molecule type" value="Genomic_DNA"/>
</dbReference>
<dbReference type="PROSITE" id="PS50157">
    <property type="entry name" value="ZINC_FINGER_C2H2_2"/>
    <property type="match status" value="2"/>
</dbReference>